<evidence type="ECO:0000313" key="2">
    <source>
        <dbReference type="EMBL" id="KKM92186.1"/>
    </source>
</evidence>
<feature type="region of interest" description="Disordered" evidence="1">
    <location>
        <begin position="48"/>
        <end position="77"/>
    </location>
</feature>
<gene>
    <name evidence="2" type="ORF">LCGC14_1221050</name>
</gene>
<dbReference type="EMBL" id="LAZR01006429">
    <property type="protein sequence ID" value="KKM92186.1"/>
    <property type="molecule type" value="Genomic_DNA"/>
</dbReference>
<accession>A0A0F9LYF7</accession>
<protein>
    <submittedName>
        <fullName evidence="2">Uncharacterized protein</fullName>
    </submittedName>
</protein>
<organism evidence="2">
    <name type="scientific">marine sediment metagenome</name>
    <dbReference type="NCBI Taxonomy" id="412755"/>
    <lineage>
        <taxon>unclassified sequences</taxon>
        <taxon>metagenomes</taxon>
        <taxon>ecological metagenomes</taxon>
    </lineage>
</organism>
<reference evidence="2" key="1">
    <citation type="journal article" date="2015" name="Nature">
        <title>Complex archaea that bridge the gap between prokaryotes and eukaryotes.</title>
        <authorList>
            <person name="Spang A."/>
            <person name="Saw J.H."/>
            <person name="Jorgensen S.L."/>
            <person name="Zaremba-Niedzwiedzka K."/>
            <person name="Martijn J."/>
            <person name="Lind A.E."/>
            <person name="van Eijk R."/>
            <person name="Schleper C."/>
            <person name="Guy L."/>
            <person name="Ettema T.J."/>
        </authorList>
    </citation>
    <scope>NUCLEOTIDE SEQUENCE</scope>
</reference>
<evidence type="ECO:0000256" key="1">
    <source>
        <dbReference type="SAM" id="MobiDB-lite"/>
    </source>
</evidence>
<dbReference type="AlphaFoldDB" id="A0A0F9LYF7"/>
<proteinExistence type="predicted"/>
<sequence>MKPTEVTIRCYIDIDGERWPLSVKAQVEAEDYNALRRDTDDMIRKLTRGGFELSAPRQSTPAGASTGRITPEPSSAALTWPAPSCPDCDKDMRVSKFQTDETKIYYHCPVRLPMGAYCLQCATVDNKSGQIKRWEVKK</sequence>
<name>A0A0F9LYF7_9ZZZZ</name>
<comment type="caution">
    <text evidence="2">The sequence shown here is derived from an EMBL/GenBank/DDBJ whole genome shotgun (WGS) entry which is preliminary data.</text>
</comment>